<proteinExistence type="predicted"/>
<evidence type="ECO:0000256" key="1">
    <source>
        <dbReference type="SAM" id="SignalP"/>
    </source>
</evidence>
<evidence type="ECO:0000313" key="3">
    <source>
        <dbReference type="Proteomes" id="UP000516444"/>
    </source>
</evidence>
<dbReference type="RefSeq" id="WP_190851372.1">
    <property type="nucleotide sequence ID" value="NZ_AP023440.1"/>
</dbReference>
<keyword evidence="3" id="KW-1185">Reference proteome</keyword>
<dbReference type="Proteomes" id="UP000516444">
    <property type="component" value="Chromosome"/>
</dbReference>
<reference evidence="2 3" key="1">
    <citation type="journal article" date="2014" name="Int. J. Syst. Evol. Microbiol.">
        <title>Complete genome sequence of Corynebacterium casei LMG S-19264T (=DSM 44701T), isolated from a smear-ripened cheese.</title>
        <authorList>
            <consortium name="US DOE Joint Genome Institute (JGI-PGF)"/>
            <person name="Walter F."/>
            <person name="Albersmeier A."/>
            <person name="Kalinowski J."/>
            <person name="Ruckert C."/>
        </authorList>
    </citation>
    <scope>NUCLEOTIDE SEQUENCE [LARGE SCALE GENOMIC DNA]</scope>
    <source>
        <strain evidence="2 3">JCM 4677</strain>
    </source>
</reference>
<dbReference type="AlphaFoldDB" id="A0A7G1P5W9"/>
<dbReference type="EMBL" id="AP023440">
    <property type="protein sequence ID" value="BCL29230.1"/>
    <property type="molecule type" value="Genomic_DNA"/>
</dbReference>
<feature type="chain" id="PRO_5039531452" evidence="1">
    <location>
        <begin position="20"/>
        <end position="185"/>
    </location>
</feature>
<accession>A0A7G1P5W9</accession>
<name>A0A7G1P5W9_9ACTN</name>
<dbReference type="PROSITE" id="PS51257">
    <property type="entry name" value="PROKAR_LIPOPROTEIN"/>
    <property type="match status" value="1"/>
</dbReference>
<keyword evidence="1" id="KW-0732">Signal</keyword>
<organism evidence="2 3">
    <name type="scientific">Streptomyces aurantiacus</name>
    <dbReference type="NCBI Taxonomy" id="47760"/>
    <lineage>
        <taxon>Bacteria</taxon>
        <taxon>Bacillati</taxon>
        <taxon>Actinomycetota</taxon>
        <taxon>Actinomycetes</taxon>
        <taxon>Kitasatosporales</taxon>
        <taxon>Streptomycetaceae</taxon>
        <taxon>Streptomyces</taxon>
        <taxon>Streptomyces aurantiacus group</taxon>
    </lineage>
</organism>
<sequence length="185" mass="19431">MMRPPPALLPLLLLPVLLAGCGADKNGGTAADSADSADLNAAARDWGIAPELVYVTKVSGYTASQQSVGEYDGEFVIAYRSEKSSTKFGLFVGHGTMTAESCPEQPLGEASDKQVTCEHDGDAWYRKAGDSHEYAVPDDDGVVIRLIADADKVDRAILRKAAQAAHRPDDAELAALQPATAGADT</sequence>
<gene>
    <name evidence="2" type="ORF">GCM10017557_40890</name>
</gene>
<dbReference type="KEGG" id="sgm:GCM10017557_40890"/>
<feature type="signal peptide" evidence="1">
    <location>
        <begin position="1"/>
        <end position="19"/>
    </location>
</feature>
<evidence type="ECO:0000313" key="2">
    <source>
        <dbReference type="EMBL" id="BCL29230.1"/>
    </source>
</evidence>
<protein>
    <submittedName>
        <fullName evidence="2">Membrane protein</fullName>
    </submittedName>
</protein>